<keyword evidence="2" id="KW-1185">Reference proteome</keyword>
<protein>
    <submittedName>
        <fullName evidence="1">Uncharacterized protein</fullName>
    </submittedName>
</protein>
<proteinExistence type="predicted"/>
<gene>
    <name evidence="1" type="ORF">TCM_043669</name>
</gene>
<organism evidence="1 2">
    <name type="scientific">Theobroma cacao</name>
    <name type="common">Cacao</name>
    <name type="synonym">Cocoa</name>
    <dbReference type="NCBI Taxonomy" id="3641"/>
    <lineage>
        <taxon>Eukaryota</taxon>
        <taxon>Viridiplantae</taxon>
        <taxon>Streptophyta</taxon>
        <taxon>Embryophyta</taxon>
        <taxon>Tracheophyta</taxon>
        <taxon>Spermatophyta</taxon>
        <taxon>Magnoliopsida</taxon>
        <taxon>eudicotyledons</taxon>
        <taxon>Gunneridae</taxon>
        <taxon>Pentapetalae</taxon>
        <taxon>rosids</taxon>
        <taxon>malvids</taxon>
        <taxon>Malvales</taxon>
        <taxon>Malvaceae</taxon>
        <taxon>Byttnerioideae</taxon>
        <taxon>Theobroma</taxon>
    </lineage>
</organism>
<dbReference type="Gramene" id="EOY19036">
    <property type="protein sequence ID" value="EOY19036"/>
    <property type="gene ID" value="TCM_043669"/>
</dbReference>
<dbReference type="Proteomes" id="UP000026915">
    <property type="component" value="Chromosome 10"/>
</dbReference>
<sequence length="72" mass="8486">MFITFLISEQIKVKITFKTDKPSQHWENKAAVLVKGSSPYNFLESSVLQSWRSSSKNKNLMRFWKLGYFKPI</sequence>
<evidence type="ECO:0000313" key="1">
    <source>
        <dbReference type="EMBL" id="EOY19036.1"/>
    </source>
</evidence>
<dbReference type="AlphaFoldDB" id="A0A061FPN7"/>
<name>A0A061FPN7_THECC</name>
<reference evidence="1 2" key="1">
    <citation type="journal article" date="2013" name="Genome Biol.">
        <title>The genome sequence of the most widely cultivated cacao type and its use to identify candidate genes regulating pod color.</title>
        <authorList>
            <person name="Motamayor J.C."/>
            <person name="Mockaitis K."/>
            <person name="Schmutz J."/>
            <person name="Haiminen N."/>
            <person name="Iii D.L."/>
            <person name="Cornejo O."/>
            <person name="Findley S.D."/>
            <person name="Zheng P."/>
            <person name="Utro F."/>
            <person name="Royaert S."/>
            <person name="Saski C."/>
            <person name="Jenkins J."/>
            <person name="Podicheti R."/>
            <person name="Zhao M."/>
            <person name="Scheffler B.E."/>
            <person name="Stack J.C."/>
            <person name="Feltus F.A."/>
            <person name="Mustiga G.M."/>
            <person name="Amores F."/>
            <person name="Phillips W."/>
            <person name="Marelli J.P."/>
            <person name="May G.D."/>
            <person name="Shapiro H."/>
            <person name="Ma J."/>
            <person name="Bustamante C.D."/>
            <person name="Schnell R.J."/>
            <person name="Main D."/>
            <person name="Gilbert D."/>
            <person name="Parida L."/>
            <person name="Kuhn D.N."/>
        </authorList>
    </citation>
    <scope>NUCLEOTIDE SEQUENCE [LARGE SCALE GENOMIC DNA]</scope>
    <source>
        <strain evidence="2">cv. Matina 1-6</strain>
    </source>
</reference>
<dbReference type="HOGENOM" id="CLU_2727290_0_0_1"/>
<dbReference type="EMBL" id="CM001888">
    <property type="protein sequence ID" value="EOY19036.1"/>
    <property type="molecule type" value="Genomic_DNA"/>
</dbReference>
<dbReference type="InParanoid" id="A0A061FPN7"/>
<accession>A0A061FPN7</accession>
<evidence type="ECO:0000313" key="2">
    <source>
        <dbReference type="Proteomes" id="UP000026915"/>
    </source>
</evidence>